<proteinExistence type="predicted"/>
<sequence length="135" mass="15258">MSPNDDEAFLSAITRCDLPPADFGHLQHLWLAWLHLRRTTLPEAIERTCTDIDRFARHHGARDKFNRTLTEALVRLMAGRGATQATLDWAGFQHRNADLVRDAAGLLARHYSPTLLASAEARRQFQPPDRLPLPA</sequence>
<evidence type="ECO:0000313" key="2">
    <source>
        <dbReference type="Proteomes" id="UP001200741"/>
    </source>
</evidence>
<dbReference type="EMBL" id="JAJTWU010000008">
    <property type="protein sequence ID" value="MCE4556685.1"/>
    <property type="molecule type" value="Genomic_DNA"/>
</dbReference>
<accession>A0ABS8XYD1</accession>
<comment type="caution">
    <text evidence="1">The sequence shown here is derived from an EMBL/GenBank/DDBJ whole genome shotgun (WGS) entry which is preliminary data.</text>
</comment>
<organism evidence="1 2">
    <name type="scientific">Pelomonas cellulosilytica</name>
    <dbReference type="NCBI Taxonomy" id="2906762"/>
    <lineage>
        <taxon>Bacteria</taxon>
        <taxon>Pseudomonadati</taxon>
        <taxon>Pseudomonadota</taxon>
        <taxon>Betaproteobacteria</taxon>
        <taxon>Burkholderiales</taxon>
        <taxon>Sphaerotilaceae</taxon>
        <taxon>Roseateles</taxon>
    </lineage>
</organism>
<dbReference type="RefSeq" id="WP_233373777.1">
    <property type="nucleotide sequence ID" value="NZ_JAJTWU010000008.1"/>
</dbReference>
<name>A0ABS8XYD1_9BURK</name>
<evidence type="ECO:0000313" key="1">
    <source>
        <dbReference type="EMBL" id="MCE4556685.1"/>
    </source>
</evidence>
<dbReference type="Proteomes" id="UP001200741">
    <property type="component" value="Unassembled WGS sequence"/>
</dbReference>
<protein>
    <submittedName>
        <fullName evidence="1">Uncharacterized protein</fullName>
    </submittedName>
</protein>
<reference evidence="1 2" key="1">
    <citation type="submission" date="2021-12" db="EMBL/GenBank/DDBJ databases">
        <title>Genome seq of P8.</title>
        <authorList>
            <person name="Seo T."/>
        </authorList>
    </citation>
    <scope>NUCLEOTIDE SEQUENCE [LARGE SCALE GENOMIC DNA]</scope>
    <source>
        <strain evidence="1 2">P8</strain>
    </source>
</reference>
<gene>
    <name evidence="1" type="ORF">LXT13_19990</name>
</gene>
<keyword evidence="2" id="KW-1185">Reference proteome</keyword>